<dbReference type="PANTHER" id="PTHR38033:SF1">
    <property type="entry name" value="DOTU FAMILY TYPE IV_VI SECRETION SYSTEM PROTEIN"/>
    <property type="match status" value="1"/>
</dbReference>
<feature type="transmembrane region" description="Helical" evidence="3">
    <location>
        <begin position="198"/>
        <end position="217"/>
    </location>
</feature>
<evidence type="ECO:0000313" key="6">
    <source>
        <dbReference type="Proteomes" id="UP000305202"/>
    </source>
</evidence>
<dbReference type="InterPro" id="IPR017732">
    <property type="entry name" value="T4/T6SS_DotU"/>
</dbReference>
<keyword evidence="6" id="KW-1185">Reference proteome</keyword>
<dbReference type="NCBIfam" id="TIGR03349">
    <property type="entry name" value="IV_VI_DotU"/>
    <property type="match status" value="1"/>
</dbReference>
<dbReference type="Proteomes" id="UP000305202">
    <property type="component" value="Unassembled WGS sequence"/>
</dbReference>
<dbReference type="Pfam" id="PF09850">
    <property type="entry name" value="DotU"/>
    <property type="match status" value="1"/>
</dbReference>
<organism evidence="5 6">
    <name type="scientific">Martelella alba</name>
    <dbReference type="NCBI Taxonomy" id="2590451"/>
    <lineage>
        <taxon>Bacteria</taxon>
        <taxon>Pseudomonadati</taxon>
        <taxon>Pseudomonadota</taxon>
        <taxon>Alphaproteobacteria</taxon>
        <taxon>Hyphomicrobiales</taxon>
        <taxon>Aurantimonadaceae</taxon>
        <taxon>Martelella</taxon>
    </lineage>
</organism>
<reference evidence="5 6" key="1">
    <citation type="submission" date="2019-04" db="EMBL/GenBank/DDBJ databases">
        <authorList>
            <person name="Li M."/>
            <person name="Gao C."/>
        </authorList>
    </citation>
    <scope>NUCLEOTIDE SEQUENCE [LARGE SCALE GENOMIC DNA]</scope>
    <source>
        <strain evidence="5 6">BGMRC 2031</strain>
    </source>
</reference>
<protein>
    <submittedName>
        <fullName evidence="5">Type VI secretion system protein TssL</fullName>
    </submittedName>
</protein>
<dbReference type="Gene3D" id="1.25.40.590">
    <property type="entry name" value="Type IV / VI secretion system, DotU"/>
    <property type="match status" value="1"/>
</dbReference>
<keyword evidence="1 3" id="KW-0472">Membrane</keyword>
<dbReference type="InterPro" id="IPR038522">
    <property type="entry name" value="T4/T6SS_DotU_sf"/>
</dbReference>
<dbReference type="InterPro" id="IPR006665">
    <property type="entry name" value="OmpA-like"/>
</dbReference>
<dbReference type="SUPFAM" id="SSF103088">
    <property type="entry name" value="OmpA-like"/>
    <property type="match status" value="1"/>
</dbReference>
<dbReference type="PROSITE" id="PS51123">
    <property type="entry name" value="OMPA_2"/>
    <property type="match status" value="1"/>
</dbReference>
<sequence length="397" mass="43492">MNDPAVLPPSCAGQDNPLVFCALPLLNAIAHLRYAPAPAEPAALRQSLVNEVRRFEKHCQSRGLTHDVIVGSRYCLCTALDEAAALTDWGKSDIWTGNGLLLAFHNETSGGEKFFQLMATLSQDPARHVDLLELMYFCLLLGFGGRYRVMENGIYRLEIITQRLARQLRTIRGDYPAPLSHFETVIEAPRRGARLGTALLLCLLLGGLGASTLHILLDQRLDTVANRVQERLFALALPKAPPPLAGFSLDTLRRRFKDEIAAGNLSVAVQGDRVVVSLCGGDVFPSASAHINRRYEPLIGQLAELMAMIQGTVTVRGYSDGQPIRTPAYASNQALSLARAEAVAELLRQSPRRPRRVVAESAEGQLLPNTSRRNRAINRRVSLSFHNRPPVAAGSKE</sequence>
<evidence type="ECO:0000313" key="5">
    <source>
        <dbReference type="EMBL" id="TKI04330.1"/>
    </source>
</evidence>
<dbReference type="InterPro" id="IPR036737">
    <property type="entry name" value="OmpA-like_sf"/>
</dbReference>
<feature type="domain" description="OmpA-like" evidence="4">
    <location>
        <begin position="271"/>
        <end position="389"/>
    </location>
</feature>
<accession>A0ABY2SHW7</accession>
<evidence type="ECO:0000256" key="3">
    <source>
        <dbReference type="SAM" id="Phobius"/>
    </source>
</evidence>
<feature type="region of interest" description="Disordered" evidence="2">
    <location>
        <begin position="353"/>
        <end position="397"/>
    </location>
</feature>
<dbReference type="Gene3D" id="3.30.1330.60">
    <property type="entry name" value="OmpA-like domain"/>
    <property type="match status" value="1"/>
</dbReference>
<keyword evidence="3" id="KW-1133">Transmembrane helix</keyword>
<dbReference type="EMBL" id="SZPQ01000030">
    <property type="protein sequence ID" value="TKI04330.1"/>
    <property type="molecule type" value="Genomic_DNA"/>
</dbReference>
<evidence type="ECO:0000256" key="2">
    <source>
        <dbReference type="SAM" id="MobiDB-lite"/>
    </source>
</evidence>
<dbReference type="PANTHER" id="PTHR38033">
    <property type="entry name" value="MEMBRANE PROTEIN-RELATED"/>
    <property type="match status" value="1"/>
</dbReference>
<gene>
    <name evidence="5" type="ORF">FCN80_18505</name>
</gene>
<dbReference type="RefSeq" id="WP_136991645.1">
    <property type="nucleotide sequence ID" value="NZ_SZPQ01000030.1"/>
</dbReference>
<comment type="caution">
    <text evidence="5">The sequence shown here is derived from an EMBL/GenBank/DDBJ whole genome shotgun (WGS) entry which is preliminary data.</text>
</comment>
<proteinExistence type="predicted"/>
<name>A0ABY2SHW7_9HYPH</name>
<evidence type="ECO:0000259" key="4">
    <source>
        <dbReference type="PROSITE" id="PS51123"/>
    </source>
</evidence>
<dbReference type="NCBIfam" id="NF038228">
    <property type="entry name" value="IcmH_DotU_IVB"/>
    <property type="match status" value="1"/>
</dbReference>
<dbReference type="CDD" id="cd07185">
    <property type="entry name" value="OmpA_C-like"/>
    <property type="match status" value="1"/>
</dbReference>
<dbReference type="Pfam" id="PF00691">
    <property type="entry name" value="OmpA"/>
    <property type="match status" value="1"/>
</dbReference>
<evidence type="ECO:0000256" key="1">
    <source>
        <dbReference type="PROSITE-ProRule" id="PRU00473"/>
    </source>
</evidence>
<keyword evidence="3" id="KW-0812">Transmembrane</keyword>